<gene>
    <name evidence="2" type="ORF">NCTC10179_00424</name>
</gene>
<keyword evidence="3" id="KW-1185">Reference proteome</keyword>
<accession>A0A449B6L4</accession>
<dbReference type="EMBL" id="LR215039">
    <property type="protein sequence ID" value="VEU76251.1"/>
    <property type="molecule type" value="Genomic_DNA"/>
</dbReference>
<keyword evidence="1" id="KW-1133">Transmembrane helix</keyword>
<dbReference type="RefSeq" id="WP_036434876.1">
    <property type="nucleotide sequence ID" value="NZ_LR215039.1"/>
</dbReference>
<feature type="transmembrane region" description="Helical" evidence="1">
    <location>
        <begin position="12"/>
        <end position="32"/>
    </location>
</feature>
<keyword evidence="1" id="KW-0472">Membrane</keyword>
<proteinExistence type="predicted"/>
<name>A0A449B6L4_9BACT</name>
<evidence type="ECO:0000313" key="3">
    <source>
        <dbReference type="Proteomes" id="UP000289497"/>
    </source>
</evidence>
<feature type="transmembrane region" description="Helical" evidence="1">
    <location>
        <begin position="167"/>
        <end position="188"/>
    </location>
</feature>
<sequence>MNLFRSYKSRKILVLSVIVLSVVILILLSLLIKTFFDRIVYEQEWLKSNLSKELTGLSDAQVQAIIEKRSTSIQLRTIFLSLISTAISAIALVLILSIVSIYGLLSNLFNGSKLLQISTYFALIAFVMLFFLVALQPTELTISTTIQLQGPDGSLINVNDITASNKINYTSAWICLFASFTVMIIIIVSRLKYGFLTKDIILNKKFKALKNEQH</sequence>
<dbReference type="KEGG" id="mcou:NCTC10179_00424"/>
<evidence type="ECO:0000256" key="1">
    <source>
        <dbReference type="SAM" id="Phobius"/>
    </source>
</evidence>
<organism evidence="2 3">
    <name type="scientific">Mycoplasmopsis columboralis</name>
    <dbReference type="NCBI Taxonomy" id="171282"/>
    <lineage>
        <taxon>Bacteria</taxon>
        <taxon>Bacillati</taxon>
        <taxon>Mycoplasmatota</taxon>
        <taxon>Mycoplasmoidales</taxon>
        <taxon>Metamycoplasmataceae</taxon>
        <taxon>Mycoplasmopsis</taxon>
    </lineage>
</organism>
<dbReference type="OrthoDB" id="401348at2"/>
<dbReference type="Proteomes" id="UP000289497">
    <property type="component" value="Chromosome"/>
</dbReference>
<feature type="transmembrane region" description="Helical" evidence="1">
    <location>
        <begin position="117"/>
        <end position="135"/>
    </location>
</feature>
<reference evidence="2 3" key="1">
    <citation type="submission" date="2019-01" db="EMBL/GenBank/DDBJ databases">
        <authorList>
            <consortium name="Pathogen Informatics"/>
        </authorList>
    </citation>
    <scope>NUCLEOTIDE SEQUENCE [LARGE SCALE GENOMIC DNA]</scope>
    <source>
        <strain evidence="2 3">NCTC10179</strain>
    </source>
</reference>
<protein>
    <submittedName>
        <fullName evidence="2">Uncharacterized protein</fullName>
    </submittedName>
</protein>
<dbReference type="AlphaFoldDB" id="A0A449B6L4"/>
<keyword evidence="1" id="KW-0812">Transmembrane</keyword>
<feature type="transmembrane region" description="Helical" evidence="1">
    <location>
        <begin position="78"/>
        <end position="105"/>
    </location>
</feature>
<evidence type="ECO:0000313" key="2">
    <source>
        <dbReference type="EMBL" id="VEU76251.1"/>
    </source>
</evidence>